<dbReference type="Gene3D" id="3.40.50.1820">
    <property type="entry name" value="alpha/beta hydrolase"/>
    <property type="match status" value="1"/>
</dbReference>
<dbReference type="InterPro" id="IPR029058">
    <property type="entry name" value="AB_hydrolase_fold"/>
</dbReference>
<dbReference type="PANTHER" id="PTHR43433:SF10">
    <property type="entry name" value="AB HYDROLASE-1 DOMAIN-CONTAINING PROTEIN"/>
    <property type="match status" value="1"/>
</dbReference>
<evidence type="ECO:0000313" key="3">
    <source>
        <dbReference type="EMBL" id="SNZ16902.1"/>
    </source>
</evidence>
<dbReference type="Proteomes" id="UP000219453">
    <property type="component" value="Unassembled WGS sequence"/>
</dbReference>
<organism evidence="3 4">
    <name type="scientific">Natronoarchaeum philippinense</name>
    <dbReference type="NCBI Taxonomy" id="558529"/>
    <lineage>
        <taxon>Archaea</taxon>
        <taxon>Methanobacteriati</taxon>
        <taxon>Methanobacteriota</taxon>
        <taxon>Stenosarchaea group</taxon>
        <taxon>Halobacteria</taxon>
        <taxon>Halobacteriales</taxon>
        <taxon>Natronoarchaeaceae</taxon>
    </lineage>
</organism>
<accession>A0A285P589</accession>
<feature type="region of interest" description="Disordered" evidence="1">
    <location>
        <begin position="1"/>
        <end position="24"/>
    </location>
</feature>
<feature type="domain" description="AB hydrolase-1" evidence="2">
    <location>
        <begin position="45"/>
        <end position="283"/>
    </location>
</feature>
<dbReference type="EMBL" id="OBEJ01000004">
    <property type="protein sequence ID" value="SNZ16902.1"/>
    <property type="molecule type" value="Genomic_DNA"/>
</dbReference>
<reference evidence="4" key="1">
    <citation type="submission" date="2017-09" db="EMBL/GenBank/DDBJ databases">
        <authorList>
            <person name="Varghese N."/>
            <person name="Submissions S."/>
        </authorList>
    </citation>
    <scope>NUCLEOTIDE SEQUENCE [LARGE SCALE GENOMIC DNA]</scope>
    <source>
        <strain evidence="4">DSM 27208</strain>
    </source>
</reference>
<evidence type="ECO:0000313" key="4">
    <source>
        <dbReference type="Proteomes" id="UP000219453"/>
    </source>
</evidence>
<gene>
    <name evidence="3" type="ORF">SAMN06269185_2807</name>
</gene>
<keyword evidence="4" id="KW-1185">Reference proteome</keyword>
<protein>
    <submittedName>
        <fullName evidence="3">Pimeloyl-ACP methyl ester carboxylesterase</fullName>
    </submittedName>
</protein>
<proteinExistence type="predicted"/>
<dbReference type="AlphaFoldDB" id="A0A285P589"/>
<evidence type="ECO:0000256" key="1">
    <source>
        <dbReference type="SAM" id="MobiDB-lite"/>
    </source>
</evidence>
<dbReference type="Pfam" id="PF00561">
    <property type="entry name" value="Abhydrolase_1"/>
    <property type="match status" value="1"/>
</dbReference>
<dbReference type="SUPFAM" id="SSF53474">
    <property type="entry name" value="alpha/beta-Hydrolases"/>
    <property type="match status" value="1"/>
</dbReference>
<sequence length="298" mass="31765">MPMPLRSPGRSTASSTSDGDRPASIVVEGDRQLAYTEYGRPDGAPVVFLHGTPGSRRIGALFDAAARDCGVRLIAPDRPGYGRSDPWPDRSVVDTGLLVDDLLDGLDIPTAGLVAFSGGAPYALAAAARTDRIDRLDIVSGATPPSASEATPRVQRLLAGLASTTPSVLGGLFRGQAWLAQRLGPSVVVDQYTTDGIDEPISEDAEELVRADFVEAFARHRSGAITEFRHTADDWGVDFDAVDAAVDLWHGDADTNVPIEDARRFATQIPTAQVRALDGADHLRALLRAVPKLLDEHR</sequence>
<evidence type="ECO:0000259" key="2">
    <source>
        <dbReference type="Pfam" id="PF00561"/>
    </source>
</evidence>
<name>A0A285P589_NATPI</name>
<dbReference type="PANTHER" id="PTHR43433">
    <property type="entry name" value="HYDROLASE, ALPHA/BETA FOLD FAMILY PROTEIN"/>
    <property type="match status" value="1"/>
</dbReference>
<dbReference type="InterPro" id="IPR000073">
    <property type="entry name" value="AB_hydrolase_1"/>
</dbReference>
<dbReference type="InterPro" id="IPR050471">
    <property type="entry name" value="AB_hydrolase"/>
</dbReference>